<evidence type="ECO:0000256" key="1">
    <source>
        <dbReference type="PROSITE-ProRule" id="PRU00473"/>
    </source>
</evidence>
<feature type="signal peptide" evidence="3">
    <location>
        <begin position="1"/>
        <end position="26"/>
    </location>
</feature>
<dbReference type="PANTHER" id="PTHR30329">
    <property type="entry name" value="STATOR ELEMENT OF FLAGELLAR MOTOR COMPLEX"/>
    <property type="match status" value="1"/>
</dbReference>
<reference evidence="6" key="1">
    <citation type="submission" date="2023-06" db="EMBL/GenBank/DDBJ databases">
        <title>Genomic of Agaribacillus aureum.</title>
        <authorList>
            <person name="Wang G."/>
        </authorList>
    </citation>
    <scope>NUCLEOTIDE SEQUENCE</scope>
    <source>
        <strain evidence="6">BMA12</strain>
    </source>
</reference>
<feature type="region of interest" description="Disordered" evidence="2">
    <location>
        <begin position="152"/>
        <end position="227"/>
    </location>
</feature>
<dbReference type="SUPFAM" id="SSF103088">
    <property type="entry name" value="OmpA-like"/>
    <property type="match status" value="1"/>
</dbReference>
<dbReference type="InterPro" id="IPR036680">
    <property type="entry name" value="SPOR-like_sf"/>
</dbReference>
<keyword evidence="7" id="KW-1185">Reference proteome</keyword>
<protein>
    <submittedName>
        <fullName evidence="6">OmpA family protein</fullName>
    </submittedName>
</protein>
<feature type="chain" id="PRO_5045448780" evidence="3">
    <location>
        <begin position="27"/>
        <end position="381"/>
    </location>
</feature>
<dbReference type="InterPro" id="IPR007730">
    <property type="entry name" value="SPOR-like_dom"/>
</dbReference>
<evidence type="ECO:0000256" key="2">
    <source>
        <dbReference type="SAM" id="MobiDB-lite"/>
    </source>
</evidence>
<organism evidence="6 7">
    <name type="scientific">Agaribacillus aureus</name>
    <dbReference type="NCBI Taxonomy" id="3051825"/>
    <lineage>
        <taxon>Bacteria</taxon>
        <taxon>Pseudomonadati</taxon>
        <taxon>Bacteroidota</taxon>
        <taxon>Cytophagia</taxon>
        <taxon>Cytophagales</taxon>
        <taxon>Splendidivirgaceae</taxon>
        <taxon>Agaribacillus</taxon>
    </lineage>
</organism>
<dbReference type="Pfam" id="PF00691">
    <property type="entry name" value="OmpA"/>
    <property type="match status" value="1"/>
</dbReference>
<feature type="compositionally biased region" description="Basic and acidic residues" evidence="2">
    <location>
        <begin position="157"/>
        <end position="174"/>
    </location>
</feature>
<dbReference type="InterPro" id="IPR036737">
    <property type="entry name" value="OmpA-like_sf"/>
</dbReference>
<sequence>MLIDYKMFLWCLCLCWLLPSSSEAVATDGFKVNGMVSGIIATDPAPEYVKNTNAIATRYYVVIGAYREMKNANQLIRRVTSVGFEPKYFWNRERRLYYVYIVIYNDAKAAYRVSSKLREVNFIKDAWVFSAEGNEPLSEGLIANASVKNQNLQLIGDPRRGRPKDEVRRPRPAEKPASSEPKKEVKTTLPPADKTTAKENVEEPAGKDNNQVLAQTPKKPKEQVKAASFRTTSSKAINQLVKASKGDIIIFDDLLFHKNSSVLRKVSKDEMERLQEVLNANKNLRIKIHGHTNGDFKGEIYLLAENDDRFFKLSGKNKVVKGGDKLLSAERAKVIKRYLGVHGIDAGRIETQGWGDNKMLYPKGHLKAPLNRRVEIEVLQE</sequence>
<dbReference type="Gene3D" id="3.30.1330.60">
    <property type="entry name" value="OmpA-like domain"/>
    <property type="match status" value="1"/>
</dbReference>
<accession>A0ABT8L910</accession>
<feature type="domain" description="SPOR" evidence="5">
    <location>
        <begin position="53"/>
        <end position="130"/>
    </location>
</feature>
<name>A0ABT8L910_9BACT</name>
<dbReference type="InterPro" id="IPR050330">
    <property type="entry name" value="Bact_OuterMem_StrucFunc"/>
</dbReference>
<gene>
    <name evidence="6" type="ORF">QQ020_19405</name>
</gene>
<dbReference type="Pfam" id="PF05036">
    <property type="entry name" value="SPOR"/>
    <property type="match status" value="1"/>
</dbReference>
<proteinExistence type="predicted"/>
<dbReference type="EMBL" id="JAUJEB010000004">
    <property type="protein sequence ID" value="MDN5214254.1"/>
    <property type="molecule type" value="Genomic_DNA"/>
</dbReference>
<evidence type="ECO:0000256" key="3">
    <source>
        <dbReference type="SAM" id="SignalP"/>
    </source>
</evidence>
<keyword evidence="1" id="KW-0472">Membrane</keyword>
<comment type="caution">
    <text evidence="6">The sequence shown here is derived from an EMBL/GenBank/DDBJ whole genome shotgun (WGS) entry which is preliminary data.</text>
</comment>
<dbReference type="RefSeq" id="WP_346759589.1">
    <property type="nucleotide sequence ID" value="NZ_JAUJEB010000004.1"/>
</dbReference>
<dbReference type="PROSITE" id="PS51123">
    <property type="entry name" value="OMPA_2"/>
    <property type="match status" value="1"/>
</dbReference>
<evidence type="ECO:0000259" key="4">
    <source>
        <dbReference type="PROSITE" id="PS51123"/>
    </source>
</evidence>
<dbReference type="Proteomes" id="UP001172083">
    <property type="component" value="Unassembled WGS sequence"/>
</dbReference>
<dbReference type="SUPFAM" id="SSF110997">
    <property type="entry name" value="Sporulation related repeat"/>
    <property type="match status" value="1"/>
</dbReference>
<dbReference type="CDD" id="cd07185">
    <property type="entry name" value="OmpA_C-like"/>
    <property type="match status" value="1"/>
</dbReference>
<dbReference type="PANTHER" id="PTHR30329:SF21">
    <property type="entry name" value="LIPOPROTEIN YIAD-RELATED"/>
    <property type="match status" value="1"/>
</dbReference>
<evidence type="ECO:0000259" key="5">
    <source>
        <dbReference type="PROSITE" id="PS51724"/>
    </source>
</evidence>
<keyword evidence="3" id="KW-0732">Signal</keyword>
<feature type="compositionally biased region" description="Basic and acidic residues" evidence="2">
    <location>
        <begin position="195"/>
        <end position="206"/>
    </location>
</feature>
<feature type="domain" description="OmpA-like" evidence="4">
    <location>
        <begin position="243"/>
        <end position="381"/>
    </location>
</feature>
<dbReference type="Gene3D" id="3.30.70.1070">
    <property type="entry name" value="Sporulation related repeat"/>
    <property type="match status" value="1"/>
</dbReference>
<dbReference type="PROSITE" id="PS51724">
    <property type="entry name" value="SPOR"/>
    <property type="match status" value="1"/>
</dbReference>
<evidence type="ECO:0000313" key="6">
    <source>
        <dbReference type="EMBL" id="MDN5214254.1"/>
    </source>
</evidence>
<evidence type="ECO:0000313" key="7">
    <source>
        <dbReference type="Proteomes" id="UP001172083"/>
    </source>
</evidence>
<dbReference type="InterPro" id="IPR006665">
    <property type="entry name" value="OmpA-like"/>
</dbReference>